<dbReference type="Pfam" id="PF00282">
    <property type="entry name" value="Pyridoxal_deC"/>
    <property type="match status" value="1"/>
</dbReference>
<dbReference type="Gene3D" id="1.20.1340.10">
    <property type="entry name" value="dopa decarboxylase, N-terminal domain"/>
    <property type="match status" value="1"/>
</dbReference>
<dbReference type="RefSeq" id="WP_131156651.1">
    <property type="nucleotide sequence ID" value="NZ_CP036402.1"/>
</dbReference>
<keyword evidence="10" id="KW-1185">Reference proteome</keyword>
<comment type="similarity">
    <text evidence="2 7">Belongs to the group II decarboxylase family.</text>
</comment>
<evidence type="ECO:0000256" key="6">
    <source>
        <dbReference type="PIRSR" id="PIRSR602129-50"/>
    </source>
</evidence>
<evidence type="ECO:0000256" key="1">
    <source>
        <dbReference type="ARBA" id="ARBA00001933"/>
    </source>
</evidence>
<dbReference type="InterPro" id="IPR015422">
    <property type="entry name" value="PyrdxlP-dep_Trfase_small"/>
</dbReference>
<dbReference type="KEGG" id="erz:ER308_20200"/>
<evidence type="ECO:0000313" key="9">
    <source>
        <dbReference type="EMBL" id="QBI21659.1"/>
    </source>
</evidence>
<dbReference type="InterPro" id="IPR002129">
    <property type="entry name" value="PyrdxlP-dep_de-COase"/>
</dbReference>
<dbReference type="Gene3D" id="3.40.640.10">
    <property type="entry name" value="Type I PLP-dependent aspartate aminotransferase-like (Major domain)"/>
    <property type="match status" value="1"/>
</dbReference>
<dbReference type="GO" id="GO:0006520">
    <property type="term" value="P:amino acid metabolic process"/>
    <property type="evidence" value="ECO:0007669"/>
    <property type="project" value="InterPro"/>
</dbReference>
<dbReference type="PRINTS" id="PR00800">
    <property type="entry name" value="YHDCRBOXLASE"/>
</dbReference>
<keyword evidence="9" id="KW-0032">Aminotransferase</keyword>
<feature type="region of interest" description="Disordered" evidence="8">
    <location>
        <begin position="1"/>
        <end position="31"/>
    </location>
</feature>
<feature type="compositionally biased region" description="Polar residues" evidence="8">
    <location>
        <begin position="1"/>
        <end position="13"/>
    </location>
</feature>
<feature type="modified residue" description="N6-(pyridoxal phosphate)lysine" evidence="6">
    <location>
        <position position="329"/>
    </location>
</feature>
<keyword evidence="5 7" id="KW-0456">Lyase</keyword>
<evidence type="ECO:0000256" key="2">
    <source>
        <dbReference type="ARBA" id="ARBA00009533"/>
    </source>
</evidence>
<evidence type="ECO:0000256" key="5">
    <source>
        <dbReference type="ARBA" id="ARBA00023239"/>
    </source>
</evidence>
<evidence type="ECO:0000256" key="7">
    <source>
        <dbReference type="RuleBase" id="RU000382"/>
    </source>
</evidence>
<dbReference type="InterPro" id="IPR015421">
    <property type="entry name" value="PyrdxlP-dep_Trfase_major"/>
</dbReference>
<dbReference type="Gene3D" id="3.90.1150.10">
    <property type="entry name" value="Aspartate Aminotransferase, domain 1"/>
    <property type="match status" value="1"/>
</dbReference>
<dbReference type="InterPro" id="IPR015424">
    <property type="entry name" value="PyrdxlP-dep_Trfase"/>
</dbReference>
<dbReference type="PANTHER" id="PTHR11999">
    <property type="entry name" value="GROUP II PYRIDOXAL-5-PHOSPHATE DECARBOXYLASE"/>
    <property type="match status" value="1"/>
</dbReference>
<protein>
    <submittedName>
        <fullName evidence="9">Aspartate aminotransferase family protein</fullName>
    </submittedName>
</protein>
<keyword evidence="9" id="KW-0808">Transferase</keyword>
<dbReference type="GO" id="GO:0019752">
    <property type="term" value="P:carboxylic acid metabolic process"/>
    <property type="evidence" value="ECO:0007669"/>
    <property type="project" value="InterPro"/>
</dbReference>
<dbReference type="GO" id="GO:0008483">
    <property type="term" value="F:transaminase activity"/>
    <property type="evidence" value="ECO:0007669"/>
    <property type="project" value="UniProtKB-KW"/>
</dbReference>
<keyword evidence="3" id="KW-0210">Decarboxylase</keyword>
<dbReference type="Proteomes" id="UP000291469">
    <property type="component" value="Chromosome"/>
</dbReference>
<keyword evidence="4 6" id="KW-0663">Pyridoxal phosphate</keyword>
<evidence type="ECO:0000256" key="3">
    <source>
        <dbReference type="ARBA" id="ARBA00022793"/>
    </source>
</evidence>
<dbReference type="SUPFAM" id="SSF53383">
    <property type="entry name" value="PLP-dependent transferases"/>
    <property type="match status" value="1"/>
</dbReference>
<dbReference type="EMBL" id="CP036402">
    <property type="protein sequence ID" value="QBI21659.1"/>
    <property type="molecule type" value="Genomic_DNA"/>
</dbReference>
<dbReference type="AlphaFoldDB" id="A0A411YKB6"/>
<accession>A0A411YKB6</accession>
<feature type="compositionally biased region" description="Basic and acidic residues" evidence="8">
    <location>
        <begin position="57"/>
        <end position="66"/>
    </location>
</feature>
<organism evidence="9 10">
    <name type="scientific">Egibacter rhizosphaerae</name>
    <dbReference type="NCBI Taxonomy" id="1670831"/>
    <lineage>
        <taxon>Bacteria</taxon>
        <taxon>Bacillati</taxon>
        <taxon>Actinomycetota</taxon>
        <taxon>Nitriliruptoria</taxon>
        <taxon>Egibacterales</taxon>
        <taxon>Egibacteraceae</taxon>
        <taxon>Egibacter</taxon>
    </lineage>
</organism>
<dbReference type="PANTHER" id="PTHR11999:SF70">
    <property type="entry name" value="MIP05841P"/>
    <property type="match status" value="1"/>
</dbReference>
<reference evidence="9 10" key="1">
    <citation type="submission" date="2019-01" db="EMBL/GenBank/DDBJ databases">
        <title>Egibacter rhizosphaerae EGI 80759T.</title>
        <authorList>
            <person name="Chen D.-D."/>
            <person name="Tian Y."/>
            <person name="Jiao J.-Y."/>
            <person name="Zhang X.-T."/>
            <person name="Zhang Y.-G."/>
            <person name="Zhang Y."/>
            <person name="Xiao M."/>
            <person name="Shu W.-S."/>
            <person name="Li W.-J."/>
        </authorList>
    </citation>
    <scope>NUCLEOTIDE SEQUENCE [LARGE SCALE GENOMIC DNA]</scope>
    <source>
        <strain evidence="9 10">EGI 80759</strain>
    </source>
</reference>
<evidence type="ECO:0000256" key="4">
    <source>
        <dbReference type="ARBA" id="ARBA00022898"/>
    </source>
</evidence>
<name>A0A411YKB6_9ACTN</name>
<comment type="cofactor">
    <cofactor evidence="1 6 7">
        <name>pyridoxal 5'-phosphate</name>
        <dbReference type="ChEBI" id="CHEBI:597326"/>
    </cofactor>
</comment>
<proteinExistence type="inferred from homology"/>
<dbReference type="GO" id="GO:0030170">
    <property type="term" value="F:pyridoxal phosphate binding"/>
    <property type="evidence" value="ECO:0007669"/>
    <property type="project" value="InterPro"/>
</dbReference>
<dbReference type="GO" id="GO:0004058">
    <property type="term" value="F:aromatic-L-amino-acid decarboxylase activity"/>
    <property type="evidence" value="ECO:0007669"/>
    <property type="project" value="UniProtKB-ARBA"/>
</dbReference>
<dbReference type="GO" id="GO:0005737">
    <property type="term" value="C:cytoplasm"/>
    <property type="evidence" value="ECO:0007669"/>
    <property type="project" value="TreeGrafter"/>
</dbReference>
<evidence type="ECO:0000313" key="10">
    <source>
        <dbReference type="Proteomes" id="UP000291469"/>
    </source>
</evidence>
<evidence type="ECO:0000256" key="8">
    <source>
        <dbReference type="SAM" id="MobiDB-lite"/>
    </source>
</evidence>
<sequence>MGKSENSSASAASDPSELPHASDEPSSAAFDHEAFRRHGHALVDWIADYWAGLEERPAQPDVRPGDVRAALPATPPEEPEPFARVLEDLDQLIAPALTHWQHPRFFGYFPANVSGPSVLGDLAAAGLGTQGMSWATGPAATELETLALDWLAELLGLPDRFRSDGAGGGVIQDSASSATLVALLAARERATGGAARTHGIDRPLAVYATEHAHSSVTKAARIAGLGESAVRHVGCDDGHRLDPVALGEALAADRRAGVTPCAVIATVGTTSSGAVDPVAEIADVLAGEPAPVWLHVDAAWAGVAAVAPEHRNLVSGAERADSWSTNPHKWLLTNFDCDAFWVADRGPLLDALAILPEYLRTDANASGDAIDYRDWQVPLGRRFRALKLWFVLRGFGASGLRAHIRRHVDWAAELAQRIEADPHLELAAPRSLALVCLRHRDGEDATARVLEAANEGGRAVLTHTRLGGRLVVRVAIGSVHTARWHVRELADELSAAAEAASRADGLAEDRSR</sequence>
<dbReference type="InterPro" id="IPR010977">
    <property type="entry name" value="Aromatic_deC"/>
</dbReference>
<dbReference type="OrthoDB" id="3335676at2"/>
<gene>
    <name evidence="9" type="ORF">ER308_20200</name>
</gene>
<feature type="region of interest" description="Disordered" evidence="8">
    <location>
        <begin position="57"/>
        <end position="78"/>
    </location>
</feature>